<comment type="caution">
    <text evidence="1">The sequence shown here is derived from an EMBL/GenBank/DDBJ whole genome shotgun (WGS) entry which is preliminary data.</text>
</comment>
<gene>
    <name evidence="1" type="ORF">PVK06_002775</name>
</gene>
<keyword evidence="2" id="KW-1185">Reference proteome</keyword>
<accession>A0ABR0R4P6</accession>
<organism evidence="1 2">
    <name type="scientific">Gossypium arboreum</name>
    <name type="common">Tree cotton</name>
    <name type="synonym">Gossypium nanking</name>
    <dbReference type="NCBI Taxonomy" id="29729"/>
    <lineage>
        <taxon>Eukaryota</taxon>
        <taxon>Viridiplantae</taxon>
        <taxon>Streptophyta</taxon>
        <taxon>Embryophyta</taxon>
        <taxon>Tracheophyta</taxon>
        <taxon>Spermatophyta</taxon>
        <taxon>Magnoliopsida</taxon>
        <taxon>eudicotyledons</taxon>
        <taxon>Gunneridae</taxon>
        <taxon>Pentapetalae</taxon>
        <taxon>rosids</taxon>
        <taxon>malvids</taxon>
        <taxon>Malvales</taxon>
        <taxon>Malvaceae</taxon>
        <taxon>Malvoideae</taxon>
        <taxon>Gossypium</taxon>
    </lineage>
</organism>
<proteinExistence type="predicted"/>
<evidence type="ECO:0000313" key="1">
    <source>
        <dbReference type="EMBL" id="KAK5846485.1"/>
    </source>
</evidence>
<dbReference type="Proteomes" id="UP001358586">
    <property type="component" value="Chromosome 1"/>
</dbReference>
<reference evidence="1 2" key="1">
    <citation type="submission" date="2023-03" db="EMBL/GenBank/DDBJ databases">
        <title>WGS of Gossypium arboreum.</title>
        <authorList>
            <person name="Yu D."/>
        </authorList>
    </citation>
    <scope>NUCLEOTIDE SEQUENCE [LARGE SCALE GENOMIC DNA]</scope>
    <source>
        <tissue evidence="1">Leaf</tissue>
    </source>
</reference>
<evidence type="ECO:0000313" key="2">
    <source>
        <dbReference type="Proteomes" id="UP001358586"/>
    </source>
</evidence>
<name>A0ABR0R4P6_GOSAR</name>
<dbReference type="EMBL" id="JARKNE010000001">
    <property type="protein sequence ID" value="KAK5846485.1"/>
    <property type="molecule type" value="Genomic_DNA"/>
</dbReference>
<protein>
    <submittedName>
        <fullName evidence="1">Uncharacterized protein</fullName>
    </submittedName>
</protein>
<sequence length="194" mass="20605">MDMDSSCSVNTQPTGVLDSLCTETSTQVIEVGESAKTLGCASQFNETGVSPKPLTAPVSNILADAGSSKLVSNCSNLNSLNFSCFNPVFVRHTVVSFKEKGKIEEDHSKRTFASDPGGNKFQTLGKLVGNKNGGFRATKKINKTTHGKGVNLKTKNSPKLSLRDSMFRIAQSVSTVRIIDSETLGLVSSKGSQA</sequence>